<organism evidence="1 2">
    <name type="scientific">Aspergillus melleus</name>
    <dbReference type="NCBI Taxonomy" id="138277"/>
    <lineage>
        <taxon>Eukaryota</taxon>
        <taxon>Fungi</taxon>
        <taxon>Dikarya</taxon>
        <taxon>Ascomycota</taxon>
        <taxon>Pezizomycotina</taxon>
        <taxon>Eurotiomycetes</taxon>
        <taxon>Eurotiomycetidae</taxon>
        <taxon>Eurotiales</taxon>
        <taxon>Aspergillaceae</taxon>
        <taxon>Aspergillus</taxon>
        <taxon>Aspergillus subgen. Circumdati</taxon>
    </lineage>
</organism>
<name>A0ACC3ALU4_9EURO</name>
<dbReference type="EMBL" id="JAOPJF010000147">
    <property type="protein sequence ID" value="KAK1138474.1"/>
    <property type="molecule type" value="Genomic_DNA"/>
</dbReference>
<accession>A0ACC3ALU4</accession>
<gene>
    <name evidence="1" type="ORF">N8T08_002489</name>
</gene>
<proteinExistence type="predicted"/>
<evidence type="ECO:0000313" key="2">
    <source>
        <dbReference type="Proteomes" id="UP001177260"/>
    </source>
</evidence>
<keyword evidence="2" id="KW-1185">Reference proteome</keyword>
<comment type="caution">
    <text evidence="1">The sequence shown here is derived from an EMBL/GenBank/DDBJ whole genome shotgun (WGS) entry which is preliminary data.</text>
</comment>
<sequence>MRDFWKVSSSWLKPKSRYRSSSSSSDEDRNDEEQHNLLPPKRSRRQTWLMGDGLRRSSKSRPSSIALDGLFNNGLDAGTTSGTAGADDGRNKRASTYLEFLSGDSSHSPGEKVEFRDPTNVRYSSFFDHMVSWDRFM</sequence>
<dbReference type="Proteomes" id="UP001177260">
    <property type="component" value="Unassembled WGS sequence"/>
</dbReference>
<protein>
    <submittedName>
        <fullName evidence="1">Uncharacterized protein</fullName>
    </submittedName>
</protein>
<evidence type="ECO:0000313" key="1">
    <source>
        <dbReference type="EMBL" id="KAK1138474.1"/>
    </source>
</evidence>
<reference evidence="1 2" key="1">
    <citation type="journal article" date="2023" name="ACS Omega">
        <title>Identification of the Neoaspergillic Acid Biosynthesis Gene Cluster by Establishing an In Vitro CRISPR-Ribonucleoprotein Genetic System in Aspergillus melleus.</title>
        <authorList>
            <person name="Yuan B."/>
            <person name="Grau M.F."/>
            <person name="Murata R.M."/>
            <person name="Torok T."/>
            <person name="Venkateswaran K."/>
            <person name="Stajich J.E."/>
            <person name="Wang C.C.C."/>
        </authorList>
    </citation>
    <scope>NUCLEOTIDE SEQUENCE [LARGE SCALE GENOMIC DNA]</scope>
    <source>
        <strain evidence="1 2">IMV 1140</strain>
    </source>
</reference>